<organism evidence="1 2">
    <name type="scientific">Flavobacterium nakdongensis</name>
    <dbReference type="NCBI Taxonomy" id="3073563"/>
    <lineage>
        <taxon>Bacteria</taxon>
        <taxon>Pseudomonadati</taxon>
        <taxon>Bacteroidota</taxon>
        <taxon>Flavobacteriia</taxon>
        <taxon>Flavobacteriales</taxon>
        <taxon>Flavobacteriaceae</taxon>
        <taxon>Flavobacterium</taxon>
    </lineage>
</organism>
<gene>
    <name evidence="1" type="ORF">RF683_09445</name>
</gene>
<sequence length="304" mass="35109">MKKKIEGELISIAHRLLKLNNYKETAQLQDEVKKLYEQLTVLRFYEENFELVTNEIPDTVFEEKLEKTVVGVIEVDEDEVDEVEFAAPAHIQEMEEEFFSNEVIQEAPVQSLPLEEKLEIEEEPIENEVEREEVPLIEEIVHEAKEVPKKDTSIIGTTVSKQISLDDILVHDYKETEFVKKDDNSVAASPVKQEIVEPSVANEIEMESPALSFEEEKTEETTKEEVVHGKAIVLALNDRIAFEKNLFAGNTDDLNRVLSQLNTFTNLEEARSFVLDFVKPDYNNWAGKEEFETRFLEIVEQKFN</sequence>
<dbReference type="RefSeq" id="WP_309532039.1">
    <property type="nucleotide sequence ID" value="NZ_CP133721.1"/>
</dbReference>
<reference evidence="1" key="1">
    <citation type="submission" date="2023-09" db="EMBL/GenBank/DDBJ databases">
        <title>Flavobacterium sp. 20NA77.7 isolated from freshwater.</title>
        <authorList>
            <person name="Le V."/>
            <person name="Ko S.-R."/>
            <person name="Ahn C.-Y."/>
            <person name="Oh H.-M."/>
        </authorList>
    </citation>
    <scope>NUCLEOTIDE SEQUENCE</scope>
    <source>
        <strain evidence="1">20NA77.7</strain>
    </source>
</reference>
<accession>A0ABY9RA81</accession>
<keyword evidence="2" id="KW-1185">Reference proteome</keyword>
<proteinExistence type="predicted"/>
<dbReference type="EMBL" id="CP133721">
    <property type="protein sequence ID" value="WMW77704.1"/>
    <property type="molecule type" value="Genomic_DNA"/>
</dbReference>
<protein>
    <submittedName>
        <fullName evidence="1">Uncharacterized protein</fullName>
    </submittedName>
</protein>
<evidence type="ECO:0000313" key="1">
    <source>
        <dbReference type="EMBL" id="WMW77704.1"/>
    </source>
</evidence>
<dbReference type="Proteomes" id="UP001180481">
    <property type="component" value="Chromosome"/>
</dbReference>
<name>A0ABY9RA81_9FLAO</name>
<evidence type="ECO:0000313" key="2">
    <source>
        <dbReference type="Proteomes" id="UP001180481"/>
    </source>
</evidence>